<evidence type="ECO:0000313" key="3">
    <source>
        <dbReference type="EMBL" id="KAB0632912.1"/>
    </source>
</evidence>
<dbReference type="InterPro" id="IPR001638">
    <property type="entry name" value="Solute-binding_3/MltF_N"/>
</dbReference>
<dbReference type="EMBL" id="VZOK01000077">
    <property type="protein sequence ID" value="KAB0632912.1"/>
    <property type="molecule type" value="Genomic_DNA"/>
</dbReference>
<organism evidence="3 4">
    <name type="scientific">Burkholderia stagnalis</name>
    <dbReference type="NCBI Taxonomy" id="1503054"/>
    <lineage>
        <taxon>Bacteria</taxon>
        <taxon>Pseudomonadati</taxon>
        <taxon>Pseudomonadota</taxon>
        <taxon>Betaproteobacteria</taxon>
        <taxon>Burkholderiales</taxon>
        <taxon>Burkholderiaceae</taxon>
        <taxon>Burkholderia</taxon>
        <taxon>Burkholderia cepacia complex</taxon>
    </lineage>
</organism>
<dbReference type="Pfam" id="PF00497">
    <property type="entry name" value="SBP_bac_3"/>
    <property type="match status" value="1"/>
</dbReference>
<dbReference type="Gene3D" id="3.40.190.10">
    <property type="entry name" value="Periplasmic binding protein-like II"/>
    <property type="match status" value="2"/>
</dbReference>
<dbReference type="PANTHER" id="PTHR35936:SF17">
    <property type="entry name" value="ARGININE-BINDING EXTRACELLULAR PROTEIN ARTP"/>
    <property type="match status" value="1"/>
</dbReference>
<comment type="caution">
    <text evidence="3">The sequence shown here is derived from an EMBL/GenBank/DDBJ whole genome shotgun (WGS) entry which is preliminary data.</text>
</comment>
<keyword evidence="1" id="KW-0732">Signal</keyword>
<dbReference type="PANTHER" id="PTHR35936">
    <property type="entry name" value="MEMBRANE-BOUND LYTIC MUREIN TRANSGLYCOSYLASE F"/>
    <property type="match status" value="1"/>
</dbReference>
<accession>A0A6L3MND9</accession>
<evidence type="ECO:0000256" key="1">
    <source>
        <dbReference type="ARBA" id="ARBA00022729"/>
    </source>
</evidence>
<dbReference type="SUPFAM" id="SSF53850">
    <property type="entry name" value="Periplasmic binding protein-like II"/>
    <property type="match status" value="1"/>
</dbReference>
<evidence type="ECO:0000259" key="2">
    <source>
        <dbReference type="SMART" id="SM00062"/>
    </source>
</evidence>
<sequence length="297" mass="32626">MMSHSNRNAKRLAPERRKRASGLPAFLLFGRRSNAAMWLLASSLFAAHVSAMAEDGPLRIAMFASFPPMAYQIPETGALVGVDIELADYVGRKLHRPVIWQDVSYEQAIPALTTKRVDLAFSLLDEPASRDKLDFIDYLNSGIQAYTLAKHPPIRELTDLCGVKLGANRRNGFSQIMRDWSSAHCLPINKPPIVVIDTDGTQAARLELQQGRIDAVVQSSESVPYLLDQDPKMYMRIGRPLPGSKIAIAFPKGADRLRDQVSAALRDAVADGTYAKILAKFKVAGNSAAVDIMGKRP</sequence>
<dbReference type="AlphaFoldDB" id="A0A6L3MND9"/>
<reference evidence="3 4" key="1">
    <citation type="submission" date="2019-09" db="EMBL/GenBank/DDBJ databases">
        <title>Draft genome sequences of 48 bacterial type strains from the CCUG.</title>
        <authorList>
            <person name="Tunovic T."/>
            <person name="Pineiro-Iglesias B."/>
            <person name="Unosson C."/>
            <person name="Inganas E."/>
            <person name="Ohlen M."/>
            <person name="Cardew S."/>
            <person name="Jensie-Markopoulos S."/>
            <person name="Salva-Serra F."/>
            <person name="Jaen-Luchoro D."/>
            <person name="Karlsson R."/>
            <person name="Svensson-Stadler L."/>
            <person name="Chun J."/>
            <person name="Moore E."/>
        </authorList>
    </citation>
    <scope>NUCLEOTIDE SEQUENCE [LARGE SCALE GENOMIC DNA]</scope>
    <source>
        <strain evidence="3 4">CCUG 65686</strain>
    </source>
</reference>
<gene>
    <name evidence="3" type="ORF">F7R25_31640</name>
</gene>
<proteinExistence type="predicted"/>
<evidence type="ECO:0000313" key="4">
    <source>
        <dbReference type="Proteomes" id="UP000473470"/>
    </source>
</evidence>
<dbReference type="RefSeq" id="WP_081059652.1">
    <property type="nucleotide sequence ID" value="NZ_CABVPM010000074.1"/>
</dbReference>
<name>A0A6L3MND9_9BURK</name>
<dbReference type="Proteomes" id="UP000473470">
    <property type="component" value="Unassembled WGS sequence"/>
</dbReference>
<feature type="domain" description="Solute-binding protein family 3/N-terminal" evidence="2">
    <location>
        <begin position="57"/>
        <end position="285"/>
    </location>
</feature>
<dbReference type="SMART" id="SM00062">
    <property type="entry name" value="PBPb"/>
    <property type="match status" value="1"/>
</dbReference>
<protein>
    <submittedName>
        <fullName evidence="3">Transporter substrate-binding domain-containing protein</fullName>
    </submittedName>
</protein>